<evidence type="ECO:0000256" key="2">
    <source>
        <dbReference type="ARBA" id="ARBA00023125"/>
    </source>
</evidence>
<dbReference type="InterPro" id="IPR014036">
    <property type="entry name" value="DeoR-like_C"/>
</dbReference>
<dbReference type="InterPro" id="IPR036390">
    <property type="entry name" value="WH_DNA-bd_sf"/>
</dbReference>
<keyword evidence="3" id="KW-0804">Transcription</keyword>
<dbReference type="SMART" id="SM00420">
    <property type="entry name" value="HTH_DEOR"/>
    <property type="match status" value="1"/>
</dbReference>
<dbReference type="AlphaFoldDB" id="A0A5B9Q6U6"/>
<dbReference type="KEGG" id="bgok:Pr1d_07020"/>
<dbReference type="Pfam" id="PF00455">
    <property type="entry name" value="DeoRC"/>
    <property type="match status" value="1"/>
</dbReference>
<dbReference type="InterPro" id="IPR037171">
    <property type="entry name" value="NagB/RpiA_transferase-like"/>
</dbReference>
<sequence>MPRSSAQGSKRRNQLANLLKAQENVSTSELANRFQVSEMTIRRDLKQLQNEGIALPYYGGALAAQRITFEFEFDVSHRTHLAQKKRIARTAASQVKARQTLFLDTGTTTLELAKSLAQSDVEMTVITASLVIASELWARGNIRLQLLGGQVRGGNPDLAGPLTEIMLERLTADVAFLGSDGVDPERGSFASDVETARIAERMGACSKQTIVICDSSKLGRTGAVRCLKIDEIDMLITDKGANASLVRQLTDRRVKVKRA</sequence>
<evidence type="ECO:0000313" key="5">
    <source>
        <dbReference type="EMBL" id="QEG33439.1"/>
    </source>
</evidence>
<dbReference type="Proteomes" id="UP000323917">
    <property type="component" value="Chromosome"/>
</dbReference>
<reference evidence="5 6" key="1">
    <citation type="submission" date="2019-08" db="EMBL/GenBank/DDBJ databases">
        <title>Deep-cultivation of Planctomycetes and their phenomic and genomic characterization uncovers novel biology.</title>
        <authorList>
            <person name="Wiegand S."/>
            <person name="Jogler M."/>
            <person name="Boedeker C."/>
            <person name="Pinto D."/>
            <person name="Vollmers J."/>
            <person name="Rivas-Marin E."/>
            <person name="Kohn T."/>
            <person name="Peeters S.H."/>
            <person name="Heuer A."/>
            <person name="Rast P."/>
            <person name="Oberbeckmann S."/>
            <person name="Bunk B."/>
            <person name="Jeske O."/>
            <person name="Meyerdierks A."/>
            <person name="Storesund J.E."/>
            <person name="Kallscheuer N."/>
            <person name="Luecker S."/>
            <person name="Lage O.M."/>
            <person name="Pohl T."/>
            <person name="Merkel B.J."/>
            <person name="Hornburger P."/>
            <person name="Mueller R.-W."/>
            <person name="Bruemmer F."/>
            <person name="Labrenz M."/>
            <person name="Spormann A.M."/>
            <person name="Op den Camp H."/>
            <person name="Overmann J."/>
            <person name="Amann R."/>
            <person name="Jetten M.S.M."/>
            <person name="Mascher T."/>
            <person name="Medema M.H."/>
            <person name="Devos D.P."/>
            <person name="Kaster A.-K."/>
            <person name="Ovreas L."/>
            <person name="Rohde M."/>
            <person name="Galperin M.Y."/>
            <person name="Jogler C."/>
        </authorList>
    </citation>
    <scope>NUCLEOTIDE SEQUENCE [LARGE SCALE GENOMIC DNA]</scope>
    <source>
        <strain evidence="5 6">Pr1d</strain>
    </source>
</reference>
<dbReference type="RefSeq" id="WP_148072207.1">
    <property type="nucleotide sequence ID" value="NZ_CP042913.1"/>
</dbReference>
<gene>
    <name evidence="5" type="primary">glpR</name>
    <name evidence="5" type="ORF">Pr1d_07020</name>
</gene>
<dbReference type="Pfam" id="PF08220">
    <property type="entry name" value="HTH_DeoR"/>
    <property type="match status" value="1"/>
</dbReference>
<dbReference type="PRINTS" id="PR00037">
    <property type="entry name" value="HTHLACR"/>
</dbReference>
<dbReference type="SUPFAM" id="SSF46785">
    <property type="entry name" value="Winged helix' DNA-binding domain"/>
    <property type="match status" value="1"/>
</dbReference>
<keyword evidence="6" id="KW-1185">Reference proteome</keyword>
<keyword evidence="1" id="KW-0805">Transcription regulation</keyword>
<keyword evidence="2" id="KW-0238">DNA-binding</keyword>
<feature type="domain" description="HTH deoR-type" evidence="4">
    <location>
        <begin position="8"/>
        <end position="63"/>
    </location>
</feature>
<dbReference type="GO" id="GO:0003700">
    <property type="term" value="F:DNA-binding transcription factor activity"/>
    <property type="evidence" value="ECO:0007669"/>
    <property type="project" value="InterPro"/>
</dbReference>
<dbReference type="EMBL" id="CP042913">
    <property type="protein sequence ID" value="QEG33439.1"/>
    <property type="molecule type" value="Genomic_DNA"/>
</dbReference>
<dbReference type="InterPro" id="IPR001034">
    <property type="entry name" value="DeoR_HTH"/>
</dbReference>
<dbReference type="PROSITE" id="PS00894">
    <property type="entry name" value="HTH_DEOR_1"/>
    <property type="match status" value="1"/>
</dbReference>
<evidence type="ECO:0000256" key="1">
    <source>
        <dbReference type="ARBA" id="ARBA00023015"/>
    </source>
</evidence>
<dbReference type="GO" id="GO:0003677">
    <property type="term" value="F:DNA binding"/>
    <property type="evidence" value="ECO:0007669"/>
    <property type="project" value="UniProtKB-KW"/>
</dbReference>
<name>A0A5B9Q6U6_9BACT</name>
<proteinExistence type="predicted"/>
<evidence type="ECO:0000259" key="4">
    <source>
        <dbReference type="PROSITE" id="PS51000"/>
    </source>
</evidence>
<dbReference type="InterPro" id="IPR050313">
    <property type="entry name" value="Carb_Metab_HTH_regulators"/>
</dbReference>
<dbReference type="PANTHER" id="PTHR30363:SF44">
    <property type="entry name" value="AGA OPERON TRANSCRIPTIONAL REPRESSOR-RELATED"/>
    <property type="match status" value="1"/>
</dbReference>
<dbReference type="Gene3D" id="3.40.50.1360">
    <property type="match status" value="1"/>
</dbReference>
<dbReference type="InterPro" id="IPR018356">
    <property type="entry name" value="Tscrpt_reg_HTH_DeoR_CS"/>
</dbReference>
<dbReference type="SUPFAM" id="SSF100950">
    <property type="entry name" value="NagB/RpiA/CoA transferase-like"/>
    <property type="match status" value="1"/>
</dbReference>
<accession>A0A5B9Q6U6</accession>
<dbReference type="InterPro" id="IPR036388">
    <property type="entry name" value="WH-like_DNA-bd_sf"/>
</dbReference>
<dbReference type="PANTHER" id="PTHR30363">
    <property type="entry name" value="HTH-TYPE TRANSCRIPTIONAL REGULATOR SRLR-RELATED"/>
    <property type="match status" value="1"/>
</dbReference>
<dbReference type="OrthoDB" id="9797223at2"/>
<protein>
    <submittedName>
        <fullName evidence="5">Glycerol-3-phosphate regulon repressor</fullName>
    </submittedName>
</protein>
<evidence type="ECO:0000256" key="3">
    <source>
        <dbReference type="ARBA" id="ARBA00023163"/>
    </source>
</evidence>
<dbReference type="SMART" id="SM01134">
    <property type="entry name" value="DeoRC"/>
    <property type="match status" value="1"/>
</dbReference>
<dbReference type="PROSITE" id="PS51000">
    <property type="entry name" value="HTH_DEOR_2"/>
    <property type="match status" value="1"/>
</dbReference>
<evidence type="ECO:0000313" key="6">
    <source>
        <dbReference type="Proteomes" id="UP000323917"/>
    </source>
</evidence>
<organism evidence="5 6">
    <name type="scientific">Bythopirellula goksoeyrii</name>
    <dbReference type="NCBI Taxonomy" id="1400387"/>
    <lineage>
        <taxon>Bacteria</taxon>
        <taxon>Pseudomonadati</taxon>
        <taxon>Planctomycetota</taxon>
        <taxon>Planctomycetia</taxon>
        <taxon>Pirellulales</taxon>
        <taxon>Lacipirellulaceae</taxon>
        <taxon>Bythopirellula</taxon>
    </lineage>
</organism>
<dbReference type="Gene3D" id="1.10.10.10">
    <property type="entry name" value="Winged helix-like DNA-binding domain superfamily/Winged helix DNA-binding domain"/>
    <property type="match status" value="1"/>
</dbReference>